<proteinExistence type="predicted"/>
<dbReference type="EMBL" id="PGOL01001193">
    <property type="protein sequence ID" value="PKI60080.1"/>
    <property type="molecule type" value="Genomic_DNA"/>
</dbReference>
<gene>
    <name evidence="1" type="ORF">CRG98_019565</name>
</gene>
<accession>A0A2I0JW25</accession>
<comment type="caution">
    <text evidence="1">The sequence shown here is derived from an EMBL/GenBank/DDBJ whole genome shotgun (WGS) entry which is preliminary data.</text>
</comment>
<keyword evidence="2" id="KW-1185">Reference proteome</keyword>
<sequence>MDVPVLGPNFDVPILSAGVSPVVVVRSFGGRCCHCISWLPPLAAAPEEVLNSVKLARRDRQLGKIWLSCVGGKREMGNKRGGEMVFGLEFKFELQNNEFFSARLPAELMEQKL</sequence>
<dbReference type="Proteomes" id="UP000233551">
    <property type="component" value="Unassembled WGS sequence"/>
</dbReference>
<protein>
    <submittedName>
        <fullName evidence="1">Uncharacterized protein</fullName>
    </submittedName>
</protein>
<organism evidence="1 2">
    <name type="scientific">Punica granatum</name>
    <name type="common">Pomegranate</name>
    <dbReference type="NCBI Taxonomy" id="22663"/>
    <lineage>
        <taxon>Eukaryota</taxon>
        <taxon>Viridiplantae</taxon>
        <taxon>Streptophyta</taxon>
        <taxon>Embryophyta</taxon>
        <taxon>Tracheophyta</taxon>
        <taxon>Spermatophyta</taxon>
        <taxon>Magnoliopsida</taxon>
        <taxon>eudicotyledons</taxon>
        <taxon>Gunneridae</taxon>
        <taxon>Pentapetalae</taxon>
        <taxon>rosids</taxon>
        <taxon>malvids</taxon>
        <taxon>Myrtales</taxon>
        <taxon>Lythraceae</taxon>
        <taxon>Punica</taxon>
    </lineage>
</organism>
<dbReference type="AlphaFoldDB" id="A0A2I0JW25"/>
<evidence type="ECO:0000313" key="1">
    <source>
        <dbReference type="EMBL" id="PKI60080.1"/>
    </source>
</evidence>
<reference evidence="1 2" key="1">
    <citation type="submission" date="2017-11" db="EMBL/GenBank/DDBJ databases">
        <title>De-novo sequencing of pomegranate (Punica granatum L.) genome.</title>
        <authorList>
            <person name="Akparov Z."/>
            <person name="Amiraslanov A."/>
            <person name="Hajiyeva S."/>
            <person name="Abbasov M."/>
            <person name="Kaur K."/>
            <person name="Hamwieh A."/>
            <person name="Solovyev V."/>
            <person name="Salamov A."/>
            <person name="Braich B."/>
            <person name="Kosarev P."/>
            <person name="Mahmoud A."/>
            <person name="Hajiyev E."/>
            <person name="Babayeva S."/>
            <person name="Izzatullayeva V."/>
            <person name="Mammadov A."/>
            <person name="Mammadov A."/>
            <person name="Sharifova S."/>
            <person name="Ojaghi J."/>
            <person name="Eynullazada K."/>
            <person name="Bayramov B."/>
            <person name="Abdulazimova A."/>
            <person name="Shahmuradov I."/>
        </authorList>
    </citation>
    <scope>NUCLEOTIDE SEQUENCE [LARGE SCALE GENOMIC DNA]</scope>
    <source>
        <strain evidence="2">cv. AG2017</strain>
        <tissue evidence="1">Leaf</tissue>
    </source>
</reference>
<name>A0A2I0JW25_PUNGR</name>
<evidence type="ECO:0000313" key="2">
    <source>
        <dbReference type="Proteomes" id="UP000233551"/>
    </source>
</evidence>